<gene>
    <name evidence="1" type="ORF">P0Y53_12915</name>
</gene>
<accession>A0AAJ5X1H5</accession>
<dbReference type="Proteomes" id="UP001220610">
    <property type="component" value="Chromosome"/>
</dbReference>
<organism evidence="1 2">
    <name type="scientific">Candidatus Pseudobacter hemicellulosilyticus</name>
    <dbReference type="NCBI Taxonomy" id="3121375"/>
    <lineage>
        <taxon>Bacteria</taxon>
        <taxon>Pseudomonadati</taxon>
        <taxon>Bacteroidota</taxon>
        <taxon>Chitinophagia</taxon>
        <taxon>Chitinophagales</taxon>
        <taxon>Chitinophagaceae</taxon>
        <taxon>Pseudobacter</taxon>
    </lineage>
</organism>
<dbReference type="EMBL" id="CP119311">
    <property type="protein sequence ID" value="WEK38400.1"/>
    <property type="molecule type" value="Genomic_DNA"/>
</dbReference>
<reference evidence="1" key="1">
    <citation type="submission" date="2023-03" db="EMBL/GenBank/DDBJ databases">
        <title>Andean soil-derived lignocellulolytic bacterial consortium as a source of novel taxa and putative plastic-active enzymes.</title>
        <authorList>
            <person name="Diaz-Garcia L."/>
            <person name="Chuvochina M."/>
            <person name="Feuerriegel G."/>
            <person name="Bunk B."/>
            <person name="Sproer C."/>
            <person name="Streit W.R."/>
            <person name="Rodriguez L.M."/>
            <person name="Overmann J."/>
            <person name="Jimenez D.J."/>
        </authorList>
    </citation>
    <scope>NUCLEOTIDE SEQUENCE</scope>
    <source>
        <strain evidence="1">MAG 7</strain>
    </source>
</reference>
<evidence type="ECO:0000313" key="1">
    <source>
        <dbReference type="EMBL" id="WEK38400.1"/>
    </source>
</evidence>
<name>A0AAJ5X1H5_9BACT</name>
<protein>
    <submittedName>
        <fullName evidence="1">Uncharacterized protein</fullName>
    </submittedName>
</protein>
<evidence type="ECO:0000313" key="2">
    <source>
        <dbReference type="Proteomes" id="UP001220610"/>
    </source>
</evidence>
<proteinExistence type="predicted"/>
<sequence>MAAPEKPSFIERLKQRATSQQSYGGEGKASEAASKQAACPHCGAGRGKEDGLTHCAYCGHAFIQTRLTDGKYLHKEDNSQ</sequence>
<dbReference type="AlphaFoldDB" id="A0AAJ5X1H5"/>